<evidence type="ECO:0000256" key="1">
    <source>
        <dbReference type="SAM" id="SignalP"/>
    </source>
</evidence>
<comment type="caution">
    <text evidence="2">The sequence shown here is derived from an EMBL/GenBank/DDBJ whole genome shotgun (WGS) entry which is preliminary data.</text>
</comment>
<keyword evidence="3" id="KW-1185">Reference proteome</keyword>
<sequence>MTAVRLKKWARGALMIAASSAVLVTVAPSPAHAADDHAWVWAQNDAGTYNAGVAETWSYGENLVVEDFHADGWGVRAQLQTLEYAPEGYRYWAAAGAVCFDDTSTGNSIGGRTTCNREVAEGKTFRIHIWASQSGSTKWHGYSPSIVA</sequence>
<proteinExistence type="predicted"/>
<organism evidence="2 3">
    <name type="scientific">Catellatospora chokoriensis</name>
    <dbReference type="NCBI Taxonomy" id="310353"/>
    <lineage>
        <taxon>Bacteria</taxon>
        <taxon>Bacillati</taxon>
        <taxon>Actinomycetota</taxon>
        <taxon>Actinomycetes</taxon>
        <taxon>Micromonosporales</taxon>
        <taxon>Micromonosporaceae</taxon>
        <taxon>Catellatospora</taxon>
    </lineage>
</organism>
<protein>
    <recommendedName>
        <fullName evidence="4">Secreted protein</fullName>
    </recommendedName>
</protein>
<dbReference type="Proteomes" id="UP000619293">
    <property type="component" value="Unassembled WGS sequence"/>
</dbReference>
<keyword evidence="1" id="KW-0732">Signal</keyword>
<dbReference type="RefSeq" id="WP_191837922.1">
    <property type="nucleotide sequence ID" value="NZ_BAAALB010000030.1"/>
</dbReference>
<evidence type="ECO:0008006" key="4">
    <source>
        <dbReference type="Google" id="ProtNLM"/>
    </source>
</evidence>
<name>A0A8J3KBD6_9ACTN</name>
<gene>
    <name evidence="2" type="ORF">Cch02nite_70470</name>
</gene>
<dbReference type="EMBL" id="BONG01000068">
    <property type="protein sequence ID" value="GIF93603.1"/>
    <property type="molecule type" value="Genomic_DNA"/>
</dbReference>
<feature type="signal peptide" evidence="1">
    <location>
        <begin position="1"/>
        <end position="33"/>
    </location>
</feature>
<dbReference type="AlphaFoldDB" id="A0A8J3KBD6"/>
<evidence type="ECO:0000313" key="3">
    <source>
        <dbReference type="Proteomes" id="UP000619293"/>
    </source>
</evidence>
<reference evidence="2 3" key="1">
    <citation type="submission" date="2021-01" db="EMBL/GenBank/DDBJ databases">
        <title>Whole genome shotgun sequence of Catellatospora chokoriensis NBRC 107358.</title>
        <authorList>
            <person name="Komaki H."/>
            <person name="Tamura T."/>
        </authorList>
    </citation>
    <scope>NUCLEOTIDE SEQUENCE [LARGE SCALE GENOMIC DNA]</scope>
    <source>
        <strain evidence="2 3">NBRC 107358</strain>
    </source>
</reference>
<accession>A0A8J3KBD6</accession>
<evidence type="ECO:0000313" key="2">
    <source>
        <dbReference type="EMBL" id="GIF93603.1"/>
    </source>
</evidence>
<feature type="chain" id="PRO_5035257916" description="Secreted protein" evidence="1">
    <location>
        <begin position="34"/>
        <end position="148"/>
    </location>
</feature>